<comment type="caution">
    <text evidence="2">The sequence shown here is derived from an EMBL/GenBank/DDBJ whole genome shotgun (WGS) entry which is preliminary data.</text>
</comment>
<sequence length="284" mass="31911">MASNATSNNNEPLASIVFPGPYAATFYFNNDLAEGPDYLLSSDGGYLTDDSDTSEEEEQEKLPPASYMSEFPVVEGNPWPASSPASTPSLTSSMQTQTSSMDHEQSPKDQIGASGPSFTHVGSTSPEIEVNTDGHVPLVEPSEGVVDNGTNQTLGAFEAQLPIEKRFPAHFVNFVDWKDPIPFEEFVKLSAQHRSETRAIQWDSQAWFKTIFERGSIKYKQELAEWRAARLRHITGIPIDQDQADEVGYVMYRVSEIAAARERERRRRERQMVEPRQERTLTEF</sequence>
<dbReference type="AlphaFoldDB" id="A0A428Q9U5"/>
<reference evidence="2 3" key="1">
    <citation type="submission" date="2017-06" db="EMBL/GenBank/DDBJ databases">
        <title>Comparative genomic analysis of Ambrosia Fusariam Clade fungi.</title>
        <authorList>
            <person name="Stajich J.E."/>
            <person name="Carrillo J."/>
            <person name="Kijimoto T."/>
            <person name="Eskalen A."/>
            <person name="O'Donnell K."/>
            <person name="Kasson M."/>
        </authorList>
    </citation>
    <scope>NUCLEOTIDE SEQUENCE [LARGE SCALE GENOMIC DNA]</scope>
    <source>
        <strain evidence="2 3">NRRL62584</strain>
    </source>
</reference>
<feature type="compositionally biased region" description="Polar residues" evidence="1">
    <location>
        <begin position="116"/>
        <end position="126"/>
    </location>
</feature>
<keyword evidence="3" id="KW-1185">Reference proteome</keyword>
<feature type="region of interest" description="Disordered" evidence="1">
    <location>
        <begin position="38"/>
        <end position="126"/>
    </location>
</feature>
<feature type="compositionally biased region" description="Low complexity" evidence="1">
    <location>
        <begin position="80"/>
        <end position="100"/>
    </location>
</feature>
<proteinExistence type="predicted"/>
<evidence type="ECO:0000256" key="1">
    <source>
        <dbReference type="SAM" id="MobiDB-lite"/>
    </source>
</evidence>
<organism evidence="2 3">
    <name type="scientific">Fusarium duplospermum</name>
    <dbReference type="NCBI Taxonomy" id="1325734"/>
    <lineage>
        <taxon>Eukaryota</taxon>
        <taxon>Fungi</taxon>
        <taxon>Dikarya</taxon>
        <taxon>Ascomycota</taxon>
        <taxon>Pezizomycotina</taxon>
        <taxon>Sordariomycetes</taxon>
        <taxon>Hypocreomycetidae</taxon>
        <taxon>Hypocreales</taxon>
        <taxon>Nectriaceae</taxon>
        <taxon>Fusarium</taxon>
        <taxon>Fusarium solani species complex</taxon>
    </lineage>
</organism>
<dbReference type="EMBL" id="NKCI01000047">
    <property type="protein sequence ID" value="RSL62046.1"/>
    <property type="molecule type" value="Genomic_DNA"/>
</dbReference>
<dbReference type="Proteomes" id="UP000288168">
    <property type="component" value="Unassembled WGS sequence"/>
</dbReference>
<name>A0A428Q9U5_9HYPO</name>
<feature type="compositionally biased region" description="Acidic residues" evidence="1">
    <location>
        <begin position="49"/>
        <end position="59"/>
    </location>
</feature>
<protein>
    <submittedName>
        <fullName evidence="2">Uncharacterized protein</fullName>
    </submittedName>
</protein>
<evidence type="ECO:0000313" key="2">
    <source>
        <dbReference type="EMBL" id="RSL62046.1"/>
    </source>
</evidence>
<dbReference type="OrthoDB" id="5080588at2759"/>
<evidence type="ECO:0000313" key="3">
    <source>
        <dbReference type="Proteomes" id="UP000288168"/>
    </source>
</evidence>
<gene>
    <name evidence="2" type="ORF">CEP54_005927</name>
</gene>
<accession>A0A428Q9U5</accession>